<evidence type="ECO:0000313" key="3">
    <source>
        <dbReference type="Proteomes" id="UP000631114"/>
    </source>
</evidence>
<protein>
    <submittedName>
        <fullName evidence="2">Uncharacterized protein</fullName>
    </submittedName>
</protein>
<comment type="caution">
    <text evidence="2">The sequence shown here is derived from an EMBL/GenBank/DDBJ whole genome shotgun (WGS) entry which is preliminary data.</text>
</comment>
<dbReference type="OrthoDB" id="1918258at2759"/>
<dbReference type="Proteomes" id="UP000631114">
    <property type="component" value="Unassembled WGS sequence"/>
</dbReference>
<sequence length="226" mass="25528">MADLQYSPNNLLLVMDCLWFHQIILFSSELISLPSLKLTTTTPKVEPITKIGLNSESDLSLTPPSEENISEGSSDTSPTSPKEDNLVEDTDAEDEEEVINYYNYKRKRPTSLTLISSKSRSHSSSPSVHKLPKHLRNIGAKAPLLRKAMSCRSLFELEYEEVKGFMDLGFTFKKEQLSSRMMSVIPGLQRLDEYKDGPEGHCINAKSEEMEENDIEELDRVKNGVK</sequence>
<dbReference type="PANTHER" id="PTHR33785">
    <property type="entry name" value="OS06G0550800 PROTEIN"/>
    <property type="match status" value="1"/>
</dbReference>
<feature type="compositionally biased region" description="Polar residues" evidence="1">
    <location>
        <begin position="55"/>
        <end position="80"/>
    </location>
</feature>
<reference evidence="2 3" key="1">
    <citation type="submission" date="2020-10" db="EMBL/GenBank/DDBJ databases">
        <title>The Coptis chinensis genome and diversification of protoberbering-type alkaloids.</title>
        <authorList>
            <person name="Wang B."/>
            <person name="Shu S."/>
            <person name="Song C."/>
            <person name="Liu Y."/>
        </authorList>
    </citation>
    <scope>NUCLEOTIDE SEQUENCE [LARGE SCALE GENOMIC DNA]</scope>
    <source>
        <strain evidence="2">HL-2020</strain>
        <tissue evidence="2">Leaf</tissue>
    </source>
</reference>
<proteinExistence type="predicted"/>
<dbReference type="PANTHER" id="PTHR33785:SF2">
    <property type="entry name" value="DUF1685 DOMAIN-CONTAINING PROTEIN"/>
    <property type="match status" value="1"/>
</dbReference>
<evidence type="ECO:0000313" key="2">
    <source>
        <dbReference type="EMBL" id="KAF9590953.1"/>
    </source>
</evidence>
<keyword evidence="3" id="KW-1185">Reference proteome</keyword>
<organism evidence="2 3">
    <name type="scientific">Coptis chinensis</name>
    <dbReference type="NCBI Taxonomy" id="261450"/>
    <lineage>
        <taxon>Eukaryota</taxon>
        <taxon>Viridiplantae</taxon>
        <taxon>Streptophyta</taxon>
        <taxon>Embryophyta</taxon>
        <taxon>Tracheophyta</taxon>
        <taxon>Spermatophyta</taxon>
        <taxon>Magnoliopsida</taxon>
        <taxon>Ranunculales</taxon>
        <taxon>Ranunculaceae</taxon>
        <taxon>Coptidoideae</taxon>
        <taxon>Coptis</taxon>
    </lineage>
</organism>
<dbReference type="EMBL" id="JADFTS010000008">
    <property type="protein sequence ID" value="KAF9590953.1"/>
    <property type="molecule type" value="Genomic_DNA"/>
</dbReference>
<feature type="region of interest" description="Disordered" evidence="1">
    <location>
        <begin position="55"/>
        <end position="93"/>
    </location>
</feature>
<name>A0A835H5E4_9MAGN</name>
<accession>A0A835H5E4</accession>
<gene>
    <name evidence="2" type="ORF">IFM89_000498</name>
</gene>
<dbReference type="AlphaFoldDB" id="A0A835H5E4"/>
<evidence type="ECO:0000256" key="1">
    <source>
        <dbReference type="SAM" id="MobiDB-lite"/>
    </source>
</evidence>